<reference evidence="6 7" key="1">
    <citation type="submission" date="2018-06" db="EMBL/GenBank/DDBJ databases">
        <title>Genomic Encyclopedia of Type Strains, Phase IV (KMG-IV): sequencing the most valuable type-strain genomes for metagenomic binning, comparative biology and taxonomic classification.</title>
        <authorList>
            <person name="Goeker M."/>
        </authorList>
    </citation>
    <scope>NUCLEOTIDE SEQUENCE [LARGE SCALE GENOMIC DNA]</scope>
    <source>
        <strain evidence="6 7">DSM 22112</strain>
    </source>
</reference>
<accession>A0A366HZF9</accession>
<dbReference type="Proteomes" id="UP000253490">
    <property type="component" value="Unassembled WGS sequence"/>
</dbReference>
<evidence type="ECO:0000313" key="7">
    <source>
        <dbReference type="Proteomes" id="UP000253490"/>
    </source>
</evidence>
<dbReference type="Pfam" id="PF00232">
    <property type="entry name" value="Glyco_hydro_1"/>
    <property type="match status" value="2"/>
</dbReference>
<sequence>MKAFKLGNDFIFGTATSSTQIEGGDKNNTWYEWSKEGKIRDLSSPFTACDHWNRVEKDIGLLIELHVQSHRMSLEWSRIEPEPGQFSKDAIDHYRKEIKLLLKNNIEPLITLHHFSDPLWFKDMGGWMEAENIEFFTEYVEYVVKNIGDLVCQWVTINEPNVYSTLGYAIGIFPPGQRNIFKCFKVMRNLIKAHIKVYDLIHETREREGYQGKTIVGYALHIRIFDGLSFLGKKTAQCLDYIFHTLSIVGMTTGHLKFPLSEKGYINKRRTTDFIGVNFYTRNIVEFILCPSFYFYHLLNDKDLSKNDQGWDIYPEGIYRVCKKYYKKYELPIYITENGISDRYDNRRPKYIGNHLFQIKRAIDEGVDIQRYYHWSLMDNFEWIDGETGRFGLYHCNFQTQKRTPRKSAMLYAEICYYKEVTQKMIEEFSLE</sequence>
<comment type="similarity">
    <text evidence="1 5">Belongs to the glycosyl hydrolase 1 family.</text>
</comment>
<keyword evidence="2 6" id="KW-0378">Hydrolase</keyword>
<dbReference type="RefSeq" id="WP_113921487.1">
    <property type="nucleotide sequence ID" value="NZ_QNRX01000018.1"/>
</dbReference>
<dbReference type="GO" id="GO:0005975">
    <property type="term" value="P:carbohydrate metabolic process"/>
    <property type="evidence" value="ECO:0007669"/>
    <property type="project" value="InterPro"/>
</dbReference>
<evidence type="ECO:0000313" key="6">
    <source>
        <dbReference type="EMBL" id="RBP59704.1"/>
    </source>
</evidence>
<dbReference type="PRINTS" id="PR00131">
    <property type="entry name" value="GLHYDRLASE1"/>
</dbReference>
<keyword evidence="3" id="KW-0326">Glycosidase</keyword>
<dbReference type="GO" id="GO:0008422">
    <property type="term" value="F:beta-glucosidase activity"/>
    <property type="evidence" value="ECO:0007669"/>
    <property type="project" value="TreeGrafter"/>
</dbReference>
<dbReference type="InterPro" id="IPR001360">
    <property type="entry name" value="Glyco_hydro_1"/>
</dbReference>
<feature type="active site" description="Nucleophile" evidence="4">
    <location>
        <position position="337"/>
    </location>
</feature>
<gene>
    <name evidence="6" type="ORF">DES36_11855</name>
</gene>
<evidence type="ECO:0000256" key="1">
    <source>
        <dbReference type="ARBA" id="ARBA00010838"/>
    </source>
</evidence>
<dbReference type="Gene3D" id="3.20.20.80">
    <property type="entry name" value="Glycosidases"/>
    <property type="match status" value="1"/>
</dbReference>
<keyword evidence="7" id="KW-1185">Reference proteome</keyword>
<evidence type="ECO:0000256" key="3">
    <source>
        <dbReference type="ARBA" id="ARBA00023295"/>
    </source>
</evidence>
<dbReference type="SUPFAM" id="SSF51445">
    <property type="entry name" value="(Trans)glycosidases"/>
    <property type="match status" value="1"/>
</dbReference>
<dbReference type="PANTHER" id="PTHR10353">
    <property type="entry name" value="GLYCOSYL HYDROLASE"/>
    <property type="match status" value="1"/>
</dbReference>
<evidence type="ECO:0000256" key="2">
    <source>
        <dbReference type="ARBA" id="ARBA00022801"/>
    </source>
</evidence>
<comment type="caution">
    <text evidence="6">The sequence shown here is derived from an EMBL/GenBank/DDBJ whole genome shotgun (WGS) entry which is preliminary data.</text>
</comment>
<dbReference type="PANTHER" id="PTHR10353:SF209">
    <property type="entry name" value="GALACTOLIPID GALACTOSYLTRANSFERASE SFR2, CHLOROPLASTIC"/>
    <property type="match status" value="1"/>
</dbReference>
<dbReference type="EMBL" id="QNRX01000018">
    <property type="protein sequence ID" value="RBP59704.1"/>
    <property type="molecule type" value="Genomic_DNA"/>
</dbReference>
<evidence type="ECO:0000256" key="5">
    <source>
        <dbReference type="RuleBase" id="RU003690"/>
    </source>
</evidence>
<dbReference type="OrthoDB" id="2339329at2"/>
<dbReference type="AlphaFoldDB" id="A0A366HZF9"/>
<name>A0A366HZF9_9FIRM</name>
<organism evidence="6 7">
    <name type="scientific">Alkalibaculum bacchi</name>
    <dbReference type="NCBI Taxonomy" id="645887"/>
    <lineage>
        <taxon>Bacteria</taxon>
        <taxon>Bacillati</taxon>
        <taxon>Bacillota</taxon>
        <taxon>Clostridia</taxon>
        <taxon>Eubacteriales</taxon>
        <taxon>Eubacteriaceae</taxon>
        <taxon>Alkalibaculum</taxon>
    </lineage>
</organism>
<dbReference type="PROSITE" id="PS00572">
    <property type="entry name" value="GLYCOSYL_HYDROL_F1_1"/>
    <property type="match status" value="1"/>
</dbReference>
<protein>
    <submittedName>
        <fullName evidence="6">Glycosyl hydrolase family 1</fullName>
    </submittedName>
</protein>
<evidence type="ECO:0000256" key="4">
    <source>
        <dbReference type="PROSITE-ProRule" id="PRU10055"/>
    </source>
</evidence>
<dbReference type="InterPro" id="IPR018120">
    <property type="entry name" value="Glyco_hydro_1_AS"/>
</dbReference>
<proteinExistence type="inferred from homology"/>
<dbReference type="InterPro" id="IPR017853">
    <property type="entry name" value="GH"/>
</dbReference>